<feature type="domain" description="Malic enzyme NAD-binding" evidence="16">
    <location>
        <begin position="276"/>
        <end position="537"/>
    </location>
</feature>
<dbReference type="SUPFAM" id="SSF53223">
    <property type="entry name" value="Aminoacid dehydrogenase-like, N-terminal domain"/>
    <property type="match status" value="1"/>
</dbReference>
<dbReference type="SMART" id="SM01274">
    <property type="entry name" value="malic"/>
    <property type="match status" value="1"/>
</dbReference>
<feature type="binding site" evidence="13">
    <location>
        <position position="468"/>
    </location>
    <ligand>
        <name>(S)-malate</name>
        <dbReference type="ChEBI" id="CHEBI:15589"/>
    </ligand>
</feature>
<dbReference type="PIRSF" id="PIRSF000106">
    <property type="entry name" value="ME"/>
    <property type="match status" value="1"/>
</dbReference>
<dbReference type="GO" id="GO:0006108">
    <property type="term" value="P:malate metabolic process"/>
    <property type="evidence" value="ECO:0007669"/>
    <property type="project" value="TreeGrafter"/>
</dbReference>
<dbReference type="Pfam" id="PF00390">
    <property type="entry name" value="malic"/>
    <property type="match status" value="1"/>
</dbReference>
<keyword evidence="8" id="KW-0456">Lyase</keyword>
<evidence type="ECO:0000256" key="11">
    <source>
        <dbReference type="ARBA" id="ARBA00074565"/>
    </source>
</evidence>
<evidence type="ECO:0000256" key="4">
    <source>
        <dbReference type="ARBA" id="ARBA00022723"/>
    </source>
</evidence>
<dbReference type="SMART" id="SM00919">
    <property type="entry name" value="Malic_M"/>
    <property type="match status" value="1"/>
</dbReference>
<comment type="cofactor">
    <cofactor evidence="14">
        <name>Mg(2+)</name>
        <dbReference type="ChEBI" id="CHEBI:18420"/>
    </cofactor>
    <cofactor evidence="14">
        <name>Mn(2+)</name>
        <dbReference type="ChEBI" id="CHEBI:29035"/>
    </cofactor>
    <text evidence="14">Divalent metal cations. Prefers magnesium or manganese.</text>
</comment>
<comment type="caution">
    <text evidence="18">The sequence shown here is derived from an EMBL/GenBank/DDBJ whole genome shotgun (WGS) entry which is preliminary data.</text>
</comment>
<dbReference type="Pfam" id="PF03949">
    <property type="entry name" value="Malic_M"/>
    <property type="match status" value="1"/>
</dbReference>
<dbReference type="GO" id="GO:0016616">
    <property type="term" value="F:oxidoreductase activity, acting on the CH-OH group of donors, NAD or NADP as acceptor"/>
    <property type="evidence" value="ECO:0007669"/>
    <property type="project" value="InterPro"/>
</dbReference>
<evidence type="ECO:0000256" key="7">
    <source>
        <dbReference type="ARBA" id="ARBA00023211"/>
    </source>
</evidence>
<dbReference type="InterPro" id="IPR012302">
    <property type="entry name" value="Malic_NAD-bd"/>
</dbReference>
<feature type="binding site" evidence="13">
    <location>
        <position position="424"/>
    </location>
    <ligand>
        <name>(S)-malate</name>
        <dbReference type="ChEBI" id="CHEBI:15589"/>
    </ligand>
</feature>
<protein>
    <recommendedName>
        <fullName evidence="11">Malolactic enzyme</fullName>
        <ecNumber evidence="10">4.1.1.101</ecNumber>
    </recommendedName>
</protein>
<feature type="binding site" evidence="14">
    <location>
        <position position="275"/>
    </location>
    <ligand>
        <name>a divalent metal cation</name>
        <dbReference type="ChEBI" id="CHEBI:60240"/>
    </ligand>
</feature>
<dbReference type="NCBIfam" id="NF010052">
    <property type="entry name" value="PRK13529.1"/>
    <property type="match status" value="1"/>
</dbReference>
<dbReference type="GO" id="GO:0051287">
    <property type="term" value="F:NAD binding"/>
    <property type="evidence" value="ECO:0007669"/>
    <property type="project" value="InterPro"/>
</dbReference>
<evidence type="ECO:0000256" key="15">
    <source>
        <dbReference type="RuleBase" id="RU003427"/>
    </source>
</evidence>
<evidence type="ECO:0000256" key="3">
    <source>
        <dbReference type="ARBA" id="ARBA00011738"/>
    </source>
</evidence>
<dbReference type="SUPFAM" id="SSF51735">
    <property type="entry name" value="NAD(P)-binding Rossmann-fold domains"/>
    <property type="match status" value="1"/>
</dbReference>
<dbReference type="FunFam" id="3.40.50.720:FF:000182">
    <property type="entry name" value="NAD-dependent malic enzyme"/>
    <property type="match status" value="1"/>
</dbReference>
<organism evidence="18 19">
    <name type="scientific">Spirobacillus cienkowskii</name>
    <dbReference type="NCBI Taxonomy" id="495820"/>
    <lineage>
        <taxon>Bacteria</taxon>
        <taxon>Pseudomonadati</taxon>
        <taxon>Bdellovibrionota</taxon>
        <taxon>Oligoflexia</taxon>
        <taxon>Silvanigrellales</taxon>
        <taxon>Spirobacillus</taxon>
    </lineage>
</organism>
<dbReference type="InterPro" id="IPR037062">
    <property type="entry name" value="Malic_N_dom_sf"/>
</dbReference>
<evidence type="ECO:0000256" key="13">
    <source>
        <dbReference type="PIRSR" id="PIRSR000106-2"/>
    </source>
</evidence>
<comment type="subunit">
    <text evidence="3">Homodimer.</text>
</comment>
<gene>
    <name evidence="18" type="ORF">DCC88_05975</name>
</gene>
<feature type="binding site" evidence="14">
    <location>
        <position position="251"/>
    </location>
    <ligand>
        <name>a divalent metal cation</name>
        <dbReference type="ChEBI" id="CHEBI:60240"/>
    </ligand>
</feature>
<dbReference type="InterPro" id="IPR015884">
    <property type="entry name" value="Malic_enzyme_CS"/>
</dbReference>
<evidence type="ECO:0000256" key="8">
    <source>
        <dbReference type="ARBA" id="ARBA00023239"/>
    </source>
</evidence>
<dbReference type="PROSITE" id="PS00331">
    <property type="entry name" value="MALIC_ENZYMES"/>
    <property type="match status" value="1"/>
</dbReference>
<dbReference type="EC" id="4.1.1.101" evidence="10"/>
<evidence type="ECO:0000259" key="16">
    <source>
        <dbReference type="SMART" id="SM00919"/>
    </source>
</evidence>
<dbReference type="GO" id="GO:0005829">
    <property type="term" value="C:cytosol"/>
    <property type="evidence" value="ECO:0007669"/>
    <property type="project" value="TreeGrafter"/>
</dbReference>
<dbReference type="InterPro" id="IPR046346">
    <property type="entry name" value="Aminoacid_DH-like_N_sf"/>
</dbReference>
<evidence type="ECO:0000256" key="5">
    <source>
        <dbReference type="ARBA" id="ARBA00023002"/>
    </source>
</evidence>
<evidence type="ECO:0000313" key="18">
    <source>
        <dbReference type="EMBL" id="RDB36223.1"/>
    </source>
</evidence>
<evidence type="ECO:0000256" key="10">
    <source>
        <dbReference type="ARBA" id="ARBA00066983"/>
    </source>
</evidence>
<dbReference type="GO" id="GO:0046872">
    <property type="term" value="F:metal ion binding"/>
    <property type="evidence" value="ECO:0007669"/>
    <property type="project" value="UniProtKB-KW"/>
</dbReference>
<dbReference type="AlphaFoldDB" id="A0A369KWW2"/>
<dbReference type="GO" id="GO:0043464">
    <property type="term" value="P:malolactic fermentation"/>
    <property type="evidence" value="ECO:0007669"/>
    <property type="project" value="UniProtKB-ARBA"/>
</dbReference>
<feature type="active site" description="Proton acceptor" evidence="12">
    <location>
        <position position="180"/>
    </location>
</feature>
<evidence type="ECO:0000256" key="9">
    <source>
        <dbReference type="ARBA" id="ARBA00051739"/>
    </source>
</evidence>
<keyword evidence="5" id="KW-0560">Oxidoreductase</keyword>
<keyword evidence="6" id="KW-0520">NAD</keyword>
<evidence type="ECO:0000256" key="2">
    <source>
        <dbReference type="ARBA" id="ARBA00008785"/>
    </source>
</evidence>
<dbReference type="CDD" id="cd05312">
    <property type="entry name" value="NAD_bind_1_malic_enz"/>
    <property type="match status" value="1"/>
</dbReference>
<dbReference type="InterPro" id="IPR001891">
    <property type="entry name" value="Malic_OxRdtase"/>
</dbReference>
<comment type="cofactor">
    <cofactor evidence="1">
        <name>Mn(2+)</name>
        <dbReference type="ChEBI" id="CHEBI:29035"/>
    </cofactor>
</comment>
<reference evidence="18" key="1">
    <citation type="submission" date="2018-04" db="EMBL/GenBank/DDBJ databases">
        <title>Draft genome sequence of the Candidatus Spirobacillus cienkowskii, a pathogen of freshwater Daphnia species, reconstructed from hemolymph metagenomic reads.</title>
        <authorList>
            <person name="Bresciani L."/>
            <person name="Lemos L.N."/>
            <person name="Wale N."/>
            <person name="Lin J.Y."/>
            <person name="Fernandes G.R."/>
            <person name="Duffy M.A."/>
            <person name="Rodrigues J.M."/>
        </authorList>
    </citation>
    <scope>NUCLEOTIDE SEQUENCE [LARGE SCALE GENOMIC DNA]</scope>
    <source>
        <strain evidence="18">Binning01</strain>
    </source>
</reference>
<dbReference type="InterPro" id="IPR012301">
    <property type="entry name" value="Malic_N_dom"/>
</dbReference>
<dbReference type="EMBL" id="QOVW01000064">
    <property type="protein sequence ID" value="RDB36223.1"/>
    <property type="molecule type" value="Genomic_DNA"/>
</dbReference>
<comment type="catalytic activity">
    <reaction evidence="9">
        <text>(S)-malate + H(+) = (S)-lactate + CO2</text>
        <dbReference type="Rhea" id="RHEA:46276"/>
        <dbReference type="ChEBI" id="CHEBI:15378"/>
        <dbReference type="ChEBI" id="CHEBI:15589"/>
        <dbReference type="ChEBI" id="CHEBI:16526"/>
        <dbReference type="ChEBI" id="CHEBI:16651"/>
        <dbReference type="EC" id="4.1.1.101"/>
    </reaction>
</comment>
<comment type="similarity">
    <text evidence="2 15">Belongs to the malic enzymes family.</text>
</comment>
<evidence type="ECO:0000256" key="12">
    <source>
        <dbReference type="PIRSR" id="PIRSR000106-1"/>
    </source>
</evidence>
<dbReference type="RefSeq" id="WP_338636865.1">
    <property type="nucleotide sequence ID" value="NZ_CP146516.1"/>
</dbReference>
<dbReference type="Proteomes" id="UP000253934">
    <property type="component" value="Unassembled WGS sequence"/>
</dbReference>
<feature type="binding site" evidence="14">
    <location>
        <position position="252"/>
    </location>
    <ligand>
        <name>a divalent metal cation</name>
        <dbReference type="ChEBI" id="CHEBI:60240"/>
    </ligand>
</feature>
<dbReference type="PANTHER" id="PTHR23406:SF34">
    <property type="entry name" value="NAD-DEPENDENT MALIC ENZYME, MITOCHONDRIAL"/>
    <property type="match status" value="1"/>
</dbReference>
<evidence type="ECO:0000313" key="19">
    <source>
        <dbReference type="Proteomes" id="UP000253934"/>
    </source>
</evidence>
<dbReference type="Gene3D" id="3.40.50.720">
    <property type="entry name" value="NAD(P)-binding Rossmann-like Domain"/>
    <property type="match status" value="1"/>
</dbReference>
<dbReference type="FunFam" id="3.40.50.10380:FF:000001">
    <property type="entry name" value="NAD-dependent malic enzyme"/>
    <property type="match status" value="1"/>
</dbReference>
<feature type="domain" description="Malic enzyme N-terminal" evidence="17">
    <location>
        <begin position="85"/>
        <end position="266"/>
    </location>
</feature>
<evidence type="ECO:0000256" key="6">
    <source>
        <dbReference type="ARBA" id="ARBA00023027"/>
    </source>
</evidence>
<keyword evidence="7" id="KW-0464">Manganese</keyword>
<keyword evidence="4 14" id="KW-0479">Metal-binding</keyword>
<feature type="active site" description="Proton donor" evidence="12">
    <location>
        <position position="108"/>
    </location>
</feature>
<evidence type="ECO:0000256" key="1">
    <source>
        <dbReference type="ARBA" id="ARBA00001936"/>
    </source>
</evidence>
<proteinExistence type="inferred from homology"/>
<keyword evidence="19" id="KW-1185">Reference proteome</keyword>
<dbReference type="GO" id="GO:0004470">
    <property type="term" value="F:malic enzyme activity"/>
    <property type="evidence" value="ECO:0007669"/>
    <property type="project" value="InterPro"/>
</dbReference>
<accession>A0A369KWW2</accession>
<sequence>MFKEKRDTFDNKKFYEVSLQGKQLLLNSFLNKDTAFTLEERKELKLEGLIPNVVETLDEQVVRVYGQYLKKDTDIERNIFLTQLYDRNETLFFRLLQEHLVEMVPVFYTPTVGDVVQQFNQNFRRPRGLFISYPQMSQIDEILENLPEGYDIKAVCVTDSEAILGIGDQGVGGIVISIAKLAMYTLCAGFHPTKVLPIVLDVGTNNKEFLQNPLYLGWRHERIRGEQYDDFIDAFVTALRKKFPNIYLHWEDFGRQTARKNLDRYNDQMCTFNDDMQGTAAVTLGAILAGLKVNGTKMSEQRVVIHGAGTAGCCIADQIIAAMVADGLSEEDAYSRMFLIDKDGLLHSNMDHLEYFQKKYAQPVEIYNNWDRVKGKVIQLYDVVKNIKPTILIGTSTQTGAFNEEIVKMMASYCERPIIFPLSNPTSRSEAIPANLIEWTDGKVLVATGSPFPEVRYKGKVYPIGQCNNAFVFPGLGLGVVAAKATRVNNEMLVACAKVISECAQVNKDPTLSLLPSLTDITHVSYKIAFATAKAAQLTGVAPTTSDQEIHNSIHENTWKTSYVKYVFKENI</sequence>
<evidence type="ECO:0000256" key="14">
    <source>
        <dbReference type="PIRSR" id="PIRSR000106-3"/>
    </source>
</evidence>
<dbReference type="GO" id="GO:0043883">
    <property type="term" value="F:malolactic enzyme activity"/>
    <property type="evidence" value="ECO:0007669"/>
    <property type="project" value="UniProtKB-EC"/>
</dbReference>
<dbReference type="InterPro" id="IPR036291">
    <property type="entry name" value="NAD(P)-bd_dom_sf"/>
</dbReference>
<dbReference type="PANTHER" id="PTHR23406">
    <property type="entry name" value="MALIC ENZYME-RELATED"/>
    <property type="match status" value="1"/>
</dbReference>
<dbReference type="Gene3D" id="3.40.50.10380">
    <property type="entry name" value="Malic enzyme, N-terminal domain"/>
    <property type="match status" value="1"/>
</dbReference>
<evidence type="ECO:0000259" key="17">
    <source>
        <dbReference type="SMART" id="SM01274"/>
    </source>
</evidence>
<dbReference type="PRINTS" id="PR00072">
    <property type="entry name" value="MALOXRDTASE"/>
</dbReference>
<name>A0A369KWW2_9BACT</name>